<keyword evidence="3" id="KW-1185">Reference proteome</keyword>
<dbReference type="Pfam" id="PF12705">
    <property type="entry name" value="PDDEXK_1"/>
    <property type="match status" value="1"/>
</dbReference>
<reference evidence="3" key="1">
    <citation type="journal article" date="2019" name="Int. J. Syst. Evol. Microbiol.">
        <title>The Global Catalogue of Microorganisms (GCM) 10K type strain sequencing project: providing services to taxonomists for standard genome sequencing and annotation.</title>
        <authorList>
            <consortium name="The Broad Institute Genomics Platform"/>
            <consortium name="The Broad Institute Genome Sequencing Center for Infectious Disease"/>
            <person name="Wu L."/>
            <person name="Ma J."/>
        </authorList>
    </citation>
    <scope>NUCLEOTIDE SEQUENCE [LARGE SCALE GENOMIC DNA]</scope>
    <source>
        <strain evidence="3">LMG 29894</strain>
    </source>
</reference>
<keyword evidence="2" id="KW-0540">Nuclease</keyword>
<dbReference type="InterPro" id="IPR038726">
    <property type="entry name" value="PDDEXK_AddAB-type"/>
</dbReference>
<dbReference type="Proteomes" id="UP001595791">
    <property type="component" value="Unassembled WGS sequence"/>
</dbReference>
<accession>A0ABV8MY80</accession>
<gene>
    <name evidence="2" type="ORF">ACFOW7_21835</name>
</gene>
<organism evidence="2 3">
    <name type="scientific">Chitinimonas lacunae</name>
    <dbReference type="NCBI Taxonomy" id="1963018"/>
    <lineage>
        <taxon>Bacteria</taxon>
        <taxon>Pseudomonadati</taxon>
        <taxon>Pseudomonadota</taxon>
        <taxon>Betaproteobacteria</taxon>
        <taxon>Neisseriales</taxon>
        <taxon>Chitinibacteraceae</taxon>
        <taxon>Chitinimonas</taxon>
    </lineage>
</organism>
<proteinExistence type="predicted"/>
<keyword evidence="2" id="KW-0269">Exonuclease</keyword>
<evidence type="ECO:0000313" key="2">
    <source>
        <dbReference type="EMBL" id="MFC4161981.1"/>
    </source>
</evidence>
<sequence>MSESVTRVRASSWGSLFDCAHRWEGTHLLGLQMPSSPRALLGTAIHASTAAFDAARMAGAPITPDDAAGVLVDTLHTPPYDVDWTDDLTPPKAEATGLKLHTLYCQDWSPRFEFAAVELETKPFRIDCGRGQVVELVGTMDRSRIRRGAGGIGIADLKTGATAVAKGLAKTKGHAAQVGTYELLFEHTTGETITAPAEIVGMKTKGTPEIAVAEIRNARDVMVGTDQFPGLIEIGAEMLRTGLFPPNPQSMMCHQRYCARWSTCPYHE</sequence>
<feature type="domain" description="PD-(D/E)XK endonuclease-like" evidence="1">
    <location>
        <begin position="16"/>
        <end position="265"/>
    </location>
</feature>
<dbReference type="RefSeq" id="WP_378168707.1">
    <property type="nucleotide sequence ID" value="NZ_JBHSBU010000004.1"/>
</dbReference>
<dbReference type="GO" id="GO:0004527">
    <property type="term" value="F:exonuclease activity"/>
    <property type="evidence" value="ECO:0007669"/>
    <property type="project" value="UniProtKB-KW"/>
</dbReference>
<name>A0ABV8MY80_9NEIS</name>
<keyword evidence="2" id="KW-0378">Hydrolase</keyword>
<dbReference type="EMBL" id="JBHSBU010000004">
    <property type="protein sequence ID" value="MFC4161981.1"/>
    <property type="molecule type" value="Genomic_DNA"/>
</dbReference>
<comment type="caution">
    <text evidence="2">The sequence shown here is derived from an EMBL/GenBank/DDBJ whole genome shotgun (WGS) entry which is preliminary data.</text>
</comment>
<evidence type="ECO:0000313" key="3">
    <source>
        <dbReference type="Proteomes" id="UP001595791"/>
    </source>
</evidence>
<evidence type="ECO:0000259" key="1">
    <source>
        <dbReference type="Pfam" id="PF12705"/>
    </source>
</evidence>
<protein>
    <submittedName>
        <fullName evidence="2">RecB family exonuclease</fullName>
    </submittedName>
</protein>